<reference evidence="3" key="1">
    <citation type="submission" date="2019-12" db="EMBL/GenBank/DDBJ databases">
        <title>Microbes associate with the intestines of laboratory mice.</title>
        <authorList>
            <person name="Navarre W."/>
            <person name="Wong E."/>
        </authorList>
    </citation>
    <scope>NUCLEOTIDE SEQUENCE</scope>
    <source>
        <strain evidence="3">NM79_F5</strain>
    </source>
</reference>
<evidence type="ECO:0000313" key="3">
    <source>
        <dbReference type="EMBL" id="MVX62351.1"/>
    </source>
</evidence>
<dbReference type="InterPro" id="IPR050486">
    <property type="entry name" value="Mannose-1P_guanyltransferase"/>
</dbReference>
<dbReference type="Proteomes" id="UP000656077">
    <property type="component" value="Unassembled WGS sequence"/>
</dbReference>
<dbReference type="Pfam" id="PF00571">
    <property type="entry name" value="CBS"/>
    <property type="match status" value="2"/>
</dbReference>
<evidence type="ECO:0000256" key="1">
    <source>
        <dbReference type="PROSITE-ProRule" id="PRU00703"/>
    </source>
</evidence>
<organism evidence="3 4">
    <name type="scientific">Clostridium chromiireducens</name>
    <dbReference type="NCBI Taxonomy" id="225345"/>
    <lineage>
        <taxon>Bacteria</taxon>
        <taxon>Bacillati</taxon>
        <taxon>Bacillota</taxon>
        <taxon>Clostridia</taxon>
        <taxon>Eubacteriales</taxon>
        <taxon>Clostridiaceae</taxon>
        <taxon>Clostridium</taxon>
    </lineage>
</organism>
<evidence type="ECO:0000313" key="4">
    <source>
        <dbReference type="Proteomes" id="UP000656077"/>
    </source>
</evidence>
<dbReference type="RefSeq" id="WP_160357789.1">
    <property type="nucleotide sequence ID" value="NZ_WSRQ01000002.1"/>
</dbReference>
<dbReference type="EMBL" id="WSRQ01000002">
    <property type="protein sequence ID" value="MVX62351.1"/>
    <property type="molecule type" value="Genomic_DNA"/>
</dbReference>
<feature type="domain" description="CBS" evidence="2">
    <location>
        <begin position="1"/>
        <end position="60"/>
    </location>
</feature>
<dbReference type="InterPro" id="IPR005835">
    <property type="entry name" value="NTP_transferase_dom"/>
</dbReference>
<dbReference type="AlphaFoldDB" id="A0A964RIV6"/>
<gene>
    <name evidence="3" type="ORF">GKZ28_01375</name>
</gene>
<evidence type="ECO:0000259" key="2">
    <source>
        <dbReference type="PROSITE" id="PS51371"/>
    </source>
</evidence>
<dbReference type="Pfam" id="PF00483">
    <property type="entry name" value="NTP_transferase"/>
    <property type="match status" value="1"/>
</dbReference>
<accession>A0A964RIV6</accession>
<comment type="caution">
    <text evidence="3">The sequence shown here is derived from an EMBL/GenBank/DDBJ whole genome shotgun (WGS) entry which is preliminary data.</text>
</comment>
<keyword evidence="1" id="KW-0129">CBS domain</keyword>
<dbReference type="PROSITE" id="PS51371">
    <property type="entry name" value="CBS"/>
    <property type="match status" value="2"/>
</dbReference>
<dbReference type="CDD" id="cd06426">
    <property type="entry name" value="NTP_transferase_like_2"/>
    <property type="match status" value="1"/>
</dbReference>
<dbReference type="SMART" id="SM00116">
    <property type="entry name" value="CBS"/>
    <property type="match status" value="2"/>
</dbReference>
<sequence>MGKRELNNIIVNENTTIIDAMRLIDQNAKGILILVDNDNRILGTITDGDIRRLILEGKSVTLPIRDLYNRACIYVNEDTNVNVIKRYFIENKIKFIPVVDRNQKIVDYYEIDDFINYNTMEKDNPVLIMAGGLGTRLRPLTDEIPKPMLKVGNKPILQTIIEQFREFGFTNILVSVNYKADIIENYFRDGKDFGVSIKYIKETKRLGTAGAIKLAEQYLNRTFFVINGDILTNVNFYNLLQHHQSSKALMTIGSRIYETQVPYGVLNVDESCVTSLHEKPVYSYVVSGGIYVLNPEIIKHIPNNEYFDITELINKLVDNNEKVSSFPISDYWMDIGKIEDYYKANDDVHKLF</sequence>
<dbReference type="SUPFAM" id="SSF53448">
    <property type="entry name" value="Nucleotide-diphospho-sugar transferases"/>
    <property type="match status" value="1"/>
</dbReference>
<feature type="domain" description="CBS" evidence="2">
    <location>
        <begin position="68"/>
        <end position="126"/>
    </location>
</feature>
<dbReference type="PANTHER" id="PTHR22572">
    <property type="entry name" value="SUGAR-1-PHOSPHATE GUANYL TRANSFERASE"/>
    <property type="match status" value="1"/>
</dbReference>
<dbReference type="InterPro" id="IPR029044">
    <property type="entry name" value="Nucleotide-diphossugar_trans"/>
</dbReference>
<proteinExistence type="predicted"/>
<dbReference type="SUPFAM" id="SSF54631">
    <property type="entry name" value="CBS-domain pair"/>
    <property type="match status" value="1"/>
</dbReference>
<dbReference type="Gene3D" id="3.90.550.10">
    <property type="entry name" value="Spore Coat Polysaccharide Biosynthesis Protein SpsA, Chain A"/>
    <property type="match status" value="1"/>
</dbReference>
<protein>
    <submittedName>
        <fullName evidence="3">CBS domain-containing protein</fullName>
    </submittedName>
</protein>
<name>A0A964RIV6_9CLOT</name>
<dbReference type="Gene3D" id="3.10.580.10">
    <property type="entry name" value="CBS-domain"/>
    <property type="match status" value="1"/>
</dbReference>
<dbReference type="InterPro" id="IPR046342">
    <property type="entry name" value="CBS_dom_sf"/>
</dbReference>
<dbReference type="InterPro" id="IPR000644">
    <property type="entry name" value="CBS_dom"/>
</dbReference>